<protein>
    <submittedName>
        <fullName evidence="5">Uncharacterized protein</fullName>
    </submittedName>
</protein>
<dbReference type="Gene3D" id="3.50.50.60">
    <property type="entry name" value="FAD/NAD(P)-binding domain"/>
    <property type="match status" value="1"/>
</dbReference>
<dbReference type="PRINTS" id="PR00420">
    <property type="entry name" value="RNGMNOXGNASE"/>
</dbReference>
<sequence>MAQPRPFKKVIFFRRPSKQIGTLLTSHGQVVIVGAGPAGLLLATLLSQEGIEVQVLEGAADVDRRPRAAYYGTASIPDLKRAGVLDEIRRRGFPPTTFTSRMFGGEYRSLGLLDTNILADIDGEDLRSACLPQKDLLEILVKQVQDNPDVTLSWNHKVIDVGQDEQKAWVDVETPEGQKRIEADYLVGCDGAHSTVRKSLFGNDFPGKTWDVQLISTDTHYDLEKKFGFTHANFVSHPTNFFIAAKLNNEGLFRISYAEPADLSHEEVEKRLPSRLEEILPGHPKPGEYNMLGWAPHKIHQRCVPSMRVGRVMLASDAAHLCNPLGGLGVTGGFVDAGGLADCLVGIYKGVAEESILDLYSEKRKEKWYMITNVVTTDNFMKTTCRYPPEKLMQRPDWTKSDEARKEFLLQRLNLRYDFTRHYKKTPEVVA</sequence>
<dbReference type="EMBL" id="CP034204">
    <property type="protein sequence ID" value="QBZ53544.1"/>
    <property type="molecule type" value="Genomic_DNA"/>
</dbReference>
<evidence type="ECO:0000256" key="4">
    <source>
        <dbReference type="ARBA" id="ARBA00023027"/>
    </source>
</evidence>
<dbReference type="GO" id="GO:0016491">
    <property type="term" value="F:oxidoreductase activity"/>
    <property type="evidence" value="ECO:0007669"/>
    <property type="project" value="UniProtKB-KW"/>
</dbReference>
<dbReference type="Gene3D" id="3.30.70.2450">
    <property type="match status" value="1"/>
</dbReference>
<organism evidence="5 6">
    <name type="scientific">Pyricularia oryzae</name>
    <name type="common">Rice blast fungus</name>
    <name type="synonym">Magnaporthe oryzae</name>
    <dbReference type="NCBI Taxonomy" id="318829"/>
    <lineage>
        <taxon>Eukaryota</taxon>
        <taxon>Fungi</taxon>
        <taxon>Dikarya</taxon>
        <taxon>Ascomycota</taxon>
        <taxon>Pezizomycotina</taxon>
        <taxon>Sordariomycetes</taxon>
        <taxon>Sordariomycetidae</taxon>
        <taxon>Magnaporthales</taxon>
        <taxon>Pyriculariaceae</taxon>
        <taxon>Pyricularia</taxon>
    </lineage>
</organism>
<dbReference type="InterPro" id="IPR050631">
    <property type="entry name" value="PheA/TfdB_FAD_monoxygenase"/>
</dbReference>
<dbReference type="AlphaFoldDB" id="A0A4P7N176"/>
<dbReference type="PANTHER" id="PTHR43476:SF4">
    <property type="entry name" value="BLR0106 PROTEIN"/>
    <property type="match status" value="1"/>
</dbReference>
<name>A0A4P7N176_PYROR</name>
<evidence type="ECO:0000256" key="1">
    <source>
        <dbReference type="ARBA" id="ARBA00022630"/>
    </source>
</evidence>
<proteinExistence type="predicted"/>
<dbReference type="InterPro" id="IPR002938">
    <property type="entry name" value="FAD-bd"/>
</dbReference>
<reference evidence="5 6" key="1">
    <citation type="journal article" date="2019" name="Mol. Biol. Evol.">
        <title>Blast fungal genomes show frequent chromosomal changes, gene gains and losses, and effector gene turnover.</title>
        <authorList>
            <person name="Gomez Luciano L.B."/>
            <person name="Jason Tsai I."/>
            <person name="Chuma I."/>
            <person name="Tosa Y."/>
            <person name="Chen Y.H."/>
            <person name="Li J.Y."/>
            <person name="Li M.Y."/>
            <person name="Jade Lu M.Y."/>
            <person name="Nakayashiki H."/>
            <person name="Li W.H."/>
        </authorList>
    </citation>
    <scope>NUCLEOTIDE SEQUENCE [LARGE SCALE GENOMIC DNA]</scope>
    <source>
        <strain evidence="5">MZ5-1-6</strain>
    </source>
</reference>
<accession>A0A4P7N176</accession>
<dbReference type="Proteomes" id="UP000294847">
    <property type="component" value="Chromosome 1"/>
</dbReference>
<keyword evidence="2" id="KW-0274">FAD</keyword>
<keyword evidence="3" id="KW-0560">Oxidoreductase</keyword>
<dbReference type="GO" id="GO:0071949">
    <property type="term" value="F:FAD binding"/>
    <property type="evidence" value="ECO:0007669"/>
    <property type="project" value="InterPro"/>
</dbReference>
<dbReference type="InterPro" id="IPR036188">
    <property type="entry name" value="FAD/NAD-bd_sf"/>
</dbReference>
<evidence type="ECO:0000256" key="2">
    <source>
        <dbReference type="ARBA" id="ARBA00022827"/>
    </source>
</evidence>
<evidence type="ECO:0000313" key="5">
    <source>
        <dbReference type="EMBL" id="QBZ53544.1"/>
    </source>
</evidence>
<evidence type="ECO:0000313" key="6">
    <source>
        <dbReference type="Proteomes" id="UP000294847"/>
    </source>
</evidence>
<dbReference type="SUPFAM" id="SSF51905">
    <property type="entry name" value="FAD/NAD(P)-binding domain"/>
    <property type="match status" value="1"/>
</dbReference>
<keyword evidence="4" id="KW-0520">NAD</keyword>
<gene>
    <name evidence="5" type="ORF">PoMZ_09231</name>
</gene>
<dbReference type="PANTHER" id="PTHR43476">
    <property type="entry name" value="3-(3-HYDROXY-PHENYL)PROPIONATE/3-HYDROXYCINNAMIC ACID HYDROXYLASE"/>
    <property type="match status" value="1"/>
</dbReference>
<keyword evidence="1" id="KW-0285">Flavoprotein</keyword>
<dbReference type="Pfam" id="PF01494">
    <property type="entry name" value="FAD_binding_3"/>
    <property type="match status" value="1"/>
</dbReference>
<evidence type="ECO:0000256" key="3">
    <source>
        <dbReference type="ARBA" id="ARBA00023002"/>
    </source>
</evidence>